<evidence type="ECO:0000313" key="3">
    <source>
        <dbReference type="Proteomes" id="UP000242224"/>
    </source>
</evidence>
<keyword evidence="3" id="KW-1185">Reference proteome</keyword>
<reference evidence="2 3" key="1">
    <citation type="submission" date="2016-11" db="EMBL/GenBank/DDBJ databases">
        <title>A multilocus sequence analysis scheme for characterization of bacteria in the genus Thioclava.</title>
        <authorList>
            <person name="Liu Y."/>
            <person name="Shao Z."/>
        </authorList>
    </citation>
    <scope>NUCLEOTIDE SEQUENCE [LARGE SCALE GENOMIC DNA]</scope>
    <source>
        <strain evidence="2 3">11.10-0-13</strain>
    </source>
</reference>
<dbReference type="EMBL" id="MPZS01000001">
    <property type="protein sequence ID" value="OOY12764.1"/>
    <property type="molecule type" value="Genomic_DNA"/>
</dbReference>
<dbReference type="RefSeq" id="WP_078528395.1">
    <property type="nucleotide sequence ID" value="NZ_MPZS01000001.1"/>
</dbReference>
<dbReference type="InterPro" id="IPR047784">
    <property type="entry name" value="TrgA"/>
</dbReference>
<protein>
    <recommendedName>
        <fullName evidence="4">Tellurium resistance protein</fullName>
    </recommendedName>
</protein>
<organism evidence="2 3">
    <name type="scientific">Thioclava marina</name>
    <dbReference type="NCBI Taxonomy" id="1915077"/>
    <lineage>
        <taxon>Bacteria</taxon>
        <taxon>Pseudomonadati</taxon>
        <taxon>Pseudomonadota</taxon>
        <taxon>Alphaproteobacteria</taxon>
        <taxon>Rhodobacterales</taxon>
        <taxon>Paracoccaceae</taxon>
        <taxon>Thioclava</taxon>
    </lineage>
</organism>
<keyword evidence="1" id="KW-0472">Membrane</keyword>
<feature type="transmembrane region" description="Helical" evidence="1">
    <location>
        <begin position="126"/>
        <end position="151"/>
    </location>
</feature>
<feature type="transmembrane region" description="Helical" evidence="1">
    <location>
        <begin position="51"/>
        <end position="67"/>
    </location>
</feature>
<gene>
    <name evidence="2" type="ORF">BMG00_02750</name>
</gene>
<evidence type="ECO:0000313" key="2">
    <source>
        <dbReference type="EMBL" id="OOY12764.1"/>
    </source>
</evidence>
<name>A0ABX3MMM4_9RHOB</name>
<evidence type="ECO:0000256" key="1">
    <source>
        <dbReference type="SAM" id="Phobius"/>
    </source>
</evidence>
<keyword evidence="1" id="KW-0812">Transmembrane</keyword>
<accession>A0ABX3MMM4</accession>
<sequence>MMQRVVVRNSQVQIPTMSKLFAGLALAAAGFFAAQGIVPMIPAGTDGAEELPLIMASFGLMFGWRVVGVRPGRRWVDACNDGLRGAIYLLAATFAFLGTIQMFKLAVRMRYDDVLSAITDVAGQGIGIGLASLSLQPILTLGIGAMLAGVLSEYGHRRFGR</sequence>
<keyword evidence="1" id="KW-1133">Transmembrane helix</keyword>
<dbReference type="NCBIfam" id="NF033773">
    <property type="entry name" value="tellur_TrgA"/>
    <property type="match status" value="1"/>
</dbReference>
<comment type="caution">
    <text evidence="2">The sequence shown here is derived from an EMBL/GenBank/DDBJ whole genome shotgun (WGS) entry which is preliminary data.</text>
</comment>
<dbReference type="Proteomes" id="UP000242224">
    <property type="component" value="Unassembled WGS sequence"/>
</dbReference>
<evidence type="ECO:0008006" key="4">
    <source>
        <dbReference type="Google" id="ProtNLM"/>
    </source>
</evidence>
<feature type="transmembrane region" description="Helical" evidence="1">
    <location>
        <begin position="87"/>
        <end position="106"/>
    </location>
</feature>
<proteinExistence type="predicted"/>